<sequence length="73" mass="7856">MSYRDDEPKGTIFPGVVLLLAMAGLVGALVSMRQSTAPVRVWVPVQSMSLPAGVDGDPLARLSWLQYGLNLRS</sequence>
<evidence type="ECO:0000256" key="1">
    <source>
        <dbReference type="SAM" id="Phobius"/>
    </source>
</evidence>
<protein>
    <submittedName>
        <fullName evidence="2">Anti-sigma factor ChrR (Cupin superfamily)</fullName>
    </submittedName>
</protein>
<dbReference type="Proteomes" id="UP000542811">
    <property type="component" value="Unassembled WGS sequence"/>
</dbReference>
<organism evidence="2 3">
    <name type="scientific">Rhizobium laguerreae</name>
    <dbReference type="NCBI Taxonomy" id="1076926"/>
    <lineage>
        <taxon>Bacteria</taxon>
        <taxon>Pseudomonadati</taxon>
        <taxon>Pseudomonadota</taxon>
        <taxon>Alphaproteobacteria</taxon>
        <taxon>Hyphomicrobiales</taxon>
        <taxon>Rhizobiaceae</taxon>
        <taxon>Rhizobium/Agrobacterium group</taxon>
        <taxon>Rhizobium</taxon>
    </lineage>
</organism>
<keyword evidence="1" id="KW-0472">Membrane</keyword>
<comment type="caution">
    <text evidence="2">The sequence shown here is derived from an EMBL/GenBank/DDBJ whole genome shotgun (WGS) entry which is preliminary data.</text>
</comment>
<dbReference type="RefSeq" id="WP_143529543.1">
    <property type="nucleotide sequence ID" value="NZ_JACHXX010000004.1"/>
</dbReference>
<gene>
    <name evidence="2" type="ORF">FHS25_003714</name>
</gene>
<name>A0ABR6GAE3_9HYPH</name>
<reference evidence="2 3" key="1">
    <citation type="submission" date="2020-08" db="EMBL/GenBank/DDBJ databases">
        <title>Genomic Encyclopedia of Type Strains, Phase III (KMG-III): the genomes of soil and plant-associated and newly described type strains.</title>
        <authorList>
            <person name="Whitman W."/>
        </authorList>
    </citation>
    <scope>NUCLEOTIDE SEQUENCE [LARGE SCALE GENOMIC DNA]</scope>
    <source>
        <strain evidence="2 3">CECT 8280</strain>
    </source>
</reference>
<feature type="transmembrane region" description="Helical" evidence="1">
    <location>
        <begin position="12"/>
        <end position="30"/>
    </location>
</feature>
<keyword evidence="3" id="KW-1185">Reference proteome</keyword>
<keyword evidence="1" id="KW-0812">Transmembrane</keyword>
<evidence type="ECO:0000313" key="2">
    <source>
        <dbReference type="EMBL" id="MBB3163236.1"/>
    </source>
</evidence>
<evidence type="ECO:0000313" key="3">
    <source>
        <dbReference type="Proteomes" id="UP000542811"/>
    </source>
</evidence>
<dbReference type="EMBL" id="JACHXX010000004">
    <property type="protein sequence ID" value="MBB3163236.1"/>
    <property type="molecule type" value="Genomic_DNA"/>
</dbReference>
<proteinExistence type="predicted"/>
<accession>A0ABR6GAE3</accession>
<keyword evidence="1" id="KW-1133">Transmembrane helix</keyword>